<evidence type="ECO:0000256" key="4">
    <source>
        <dbReference type="ARBA" id="ARBA00022989"/>
    </source>
</evidence>
<feature type="transmembrane region" description="Helical" evidence="6">
    <location>
        <begin position="123"/>
        <end position="148"/>
    </location>
</feature>
<comment type="caution">
    <text evidence="7">The sequence shown here is derived from an EMBL/GenBank/DDBJ whole genome shotgun (WGS) entry which is preliminary data.</text>
</comment>
<dbReference type="EC" id="2.3.2.3" evidence="6"/>
<feature type="transmembrane region" description="Helical" evidence="6">
    <location>
        <begin position="239"/>
        <end position="261"/>
    </location>
</feature>
<keyword evidence="6" id="KW-0046">Antibiotic resistance</keyword>
<name>C0BZY5_9FIRM</name>
<dbReference type="Pfam" id="PF03706">
    <property type="entry name" value="LPG_synthase_TM"/>
    <property type="match status" value="1"/>
</dbReference>
<comment type="function">
    <text evidence="6">Catalyzes the transfer of a lysyl group from L-lysyl-tRNA(Lys) to membrane-bound phosphatidylglycerol (PG), which produces lysylphosphatidylglycerol (LPG), a major component of the bacterial membrane with a positive net charge. LPG synthesis contributes to bacterial virulence as it is involved in the resistance mechanism against cationic antimicrobial peptides (CAMP) produces by the host's immune system (defensins, cathelicidins) and by the competing microorganisms.</text>
</comment>
<accession>C0BZY5</accession>
<dbReference type="GO" id="GO:0006629">
    <property type="term" value="P:lipid metabolic process"/>
    <property type="evidence" value="ECO:0007669"/>
    <property type="project" value="UniProtKB-KW"/>
</dbReference>
<dbReference type="GO" id="GO:0046677">
    <property type="term" value="P:response to antibiotic"/>
    <property type="evidence" value="ECO:0007669"/>
    <property type="project" value="UniProtKB-KW"/>
</dbReference>
<protein>
    <recommendedName>
        <fullName evidence="6">Phosphatidylglycerol lysyltransferase</fullName>
        <ecNumber evidence="6">2.3.2.3</ecNumber>
    </recommendedName>
    <alternativeName>
        <fullName evidence="6">Lysylphosphatidylglycerol synthase</fullName>
    </alternativeName>
</protein>
<comment type="subcellular location">
    <subcellularLocation>
        <location evidence="1 6">Cell membrane</location>
        <topology evidence="1 6">Multi-pass membrane protein</topology>
    </subcellularLocation>
</comment>
<keyword evidence="6" id="KW-0808">Transferase</keyword>
<reference evidence="7" key="2">
    <citation type="submission" date="2013-06" db="EMBL/GenBank/DDBJ databases">
        <title>Draft genome sequence of Clostridium hylemonae (DSM 15053).</title>
        <authorList>
            <person name="Sudarsanam P."/>
            <person name="Ley R."/>
            <person name="Guruge J."/>
            <person name="Turnbaugh P.J."/>
            <person name="Mahowald M."/>
            <person name="Liep D."/>
            <person name="Gordon J."/>
        </authorList>
    </citation>
    <scope>NUCLEOTIDE SEQUENCE</scope>
    <source>
        <strain evidence="7">DSM 15053</strain>
    </source>
</reference>
<keyword evidence="8" id="KW-1185">Reference proteome</keyword>
<feature type="transmembrane region" description="Helical" evidence="6">
    <location>
        <begin position="41"/>
        <end position="62"/>
    </location>
</feature>
<evidence type="ECO:0000256" key="1">
    <source>
        <dbReference type="ARBA" id="ARBA00004651"/>
    </source>
</evidence>
<dbReference type="GO" id="GO:0050071">
    <property type="term" value="F:phosphatidylglycerol lysyltransferase activity"/>
    <property type="evidence" value="ECO:0007669"/>
    <property type="project" value="UniProtKB-EC"/>
</dbReference>
<comment type="catalytic activity">
    <reaction evidence="6">
        <text>L-lysyl-tRNA(Lys) + a 1,2-diacyl-sn-glycero-3-phospho-(1'-sn-glycerol) = a 1,2-diacyl-sn-glycero-3-phospho-1'-(3'-O-L-lysyl)-sn-glycerol + tRNA(Lys)</text>
        <dbReference type="Rhea" id="RHEA:10668"/>
        <dbReference type="Rhea" id="RHEA-COMP:9696"/>
        <dbReference type="Rhea" id="RHEA-COMP:9697"/>
        <dbReference type="ChEBI" id="CHEBI:64716"/>
        <dbReference type="ChEBI" id="CHEBI:75792"/>
        <dbReference type="ChEBI" id="CHEBI:78442"/>
        <dbReference type="ChEBI" id="CHEBI:78529"/>
        <dbReference type="EC" id="2.3.2.3"/>
    </reaction>
</comment>
<reference evidence="7" key="1">
    <citation type="submission" date="2009-02" db="EMBL/GenBank/DDBJ databases">
        <authorList>
            <person name="Fulton L."/>
            <person name="Clifton S."/>
            <person name="Fulton B."/>
            <person name="Xu J."/>
            <person name="Minx P."/>
            <person name="Pepin K.H."/>
            <person name="Johnson M."/>
            <person name="Bhonagiri V."/>
            <person name="Nash W.E."/>
            <person name="Mardis E.R."/>
            <person name="Wilson R.K."/>
        </authorList>
    </citation>
    <scope>NUCLEOTIDE SEQUENCE [LARGE SCALE GENOMIC DNA]</scope>
    <source>
        <strain evidence="7">DSM 15053</strain>
    </source>
</reference>
<evidence type="ECO:0000256" key="6">
    <source>
        <dbReference type="RuleBase" id="RU363042"/>
    </source>
</evidence>
<keyword evidence="3 6" id="KW-0812">Transmembrane</keyword>
<evidence type="ECO:0000256" key="5">
    <source>
        <dbReference type="ARBA" id="ARBA00023136"/>
    </source>
</evidence>
<evidence type="ECO:0000313" key="7">
    <source>
        <dbReference type="EMBL" id="EEG74713.1"/>
    </source>
</evidence>
<dbReference type="InterPro" id="IPR022791">
    <property type="entry name" value="L-PG_synthase/AglD"/>
</dbReference>
<gene>
    <name evidence="6" type="primary">mprF</name>
    <name evidence="7" type="ORF">CLOHYLEM_05377</name>
</gene>
<keyword evidence="6" id="KW-0443">Lipid metabolism</keyword>
<dbReference type="EMBL" id="ABYI02000019">
    <property type="protein sequence ID" value="EEG74713.1"/>
    <property type="molecule type" value="Genomic_DNA"/>
</dbReference>
<dbReference type="HOGENOM" id="CLU_039146_0_1_9"/>
<dbReference type="Proteomes" id="UP000004893">
    <property type="component" value="Unassembled WGS sequence"/>
</dbReference>
<dbReference type="PANTHER" id="PTHR37693:SF1">
    <property type="entry name" value="INTEGRAL MEMBRANE PROTEIN"/>
    <property type="match status" value="1"/>
</dbReference>
<dbReference type="PANTHER" id="PTHR37693">
    <property type="entry name" value="PHOSPHATIDYLGLYCEROL LYSYLTRANSFERASE"/>
    <property type="match status" value="1"/>
</dbReference>
<comment type="similarity">
    <text evidence="6">Belongs to the LPG synthase family.</text>
</comment>
<evidence type="ECO:0000256" key="3">
    <source>
        <dbReference type="ARBA" id="ARBA00022692"/>
    </source>
</evidence>
<feature type="transmembrane region" description="Helical" evidence="6">
    <location>
        <begin position="297"/>
        <end position="317"/>
    </location>
</feature>
<dbReference type="AlphaFoldDB" id="C0BZY5"/>
<feature type="transmembrane region" description="Helical" evidence="6">
    <location>
        <begin position="323"/>
        <end position="340"/>
    </location>
</feature>
<organism evidence="7 8">
    <name type="scientific">[Clostridium] hylemonae DSM 15053</name>
    <dbReference type="NCBI Taxonomy" id="553973"/>
    <lineage>
        <taxon>Bacteria</taxon>
        <taxon>Bacillati</taxon>
        <taxon>Bacillota</taxon>
        <taxon>Clostridia</taxon>
        <taxon>Lachnospirales</taxon>
        <taxon>Lachnospiraceae</taxon>
    </lineage>
</organism>
<evidence type="ECO:0000313" key="8">
    <source>
        <dbReference type="Proteomes" id="UP000004893"/>
    </source>
</evidence>
<keyword evidence="5 6" id="KW-0472">Membrane</keyword>
<dbReference type="RefSeq" id="WP_006442712.1">
    <property type="nucleotide sequence ID" value="NZ_CP036524.1"/>
</dbReference>
<keyword evidence="4 6" id="KW-1133">Transmembrane helix</keyword>
<evidence type="ECO:0000256" key="2">
    <source>
        <dbReference type="ARBA" id="ARBA00022475"/>
    </source>
</evidence>
<sequence>MNNTMTIQKTGKQILMFLLILFLLFFCLMKGKDVGQIMDIAVSASFPSIALGLLMAGTFHVSEGLNLRILLRVMGHPVSFVQGMKYAYTGFFFSSITPSSTGGQPMQLYMMKRDGIELSHGSLALLMELAGFQTVVFLFEILAVILVPVMGIEVPVTVKILAAAGFVMNAVFVLFLVTVIFSEKMGKKLSRLIERLIPKLPFVKEEKKQEWVGKTEAGLEEFHTCALTMKQHKREIVKMLFISTVQIVCWFGVPYMVYLALGYHGVPFIHLFLLQVLVYMAGALLPLPGAMGISEFVFIQLFGGIYSGNSMTAAVLLSRGISFYFLLAFSGLMLLLIYTGKKMKRSRG</sequence>
<dbReference type="OrthoDB" id="9810654at2"/>
<feature type="transmembrane region" description="Helical" evidence="6">
    <location>
        <begin position="160"/>
        <end position="181"/>
    </location>
</feature>
<proteinExistence type="inferred from homology"/>
<dbReference type="eggNOG" id="COG0392">
    <property type="taxonomic scope" value="Bacteria"/>
</dbReference>
<dbReference type="GO" id="GO:0005886">
    <property type="term" value="C:plasma membrane"/>
    <property type="evidence" value="ECO:0007669"/>
    <property type="project" value="UniProtKB-SubCell"/>
</dbReference>
<feature type="transmembrane region" description="Helical" evidence="6">
    <location>
        <begin position="267"/>
        <end position="285"/>
    </location>
</feature>
<dbReference type="NCBIfam" id="TIGR00374">
    <property type="entry name" value="flippase-like domain"/>
    <property type="match status" value="1"/>
</dbReference>
<keyword evidence="2" id="KW-1003">Cell membrane</keyword>
<dbReference type="STRING" id="553973.CLOHYLEM_05377"/>